<reference evidence="2 3" key="1">
    <citation type="journal article" date="2018" name="Appl. Environ. Microbiol.">
        <title>Antimicrobial susceptibility testing and tentative epidemiological cut-off values of five Bacillus species relevant for use as animal feed additives or for plant protection.</title>
        <authorList>
            <person name="Agerso Y."/>
            <person name="Stuer-Lauridsen B."/>
            <person name="Bjerre K."/>
            <person name="Jensen M.G."/>
            <person name="Johansen E."/>
            <person name="Bennedsen M."/>
            <person name="Brockmann E."/>
            <person name="Nielsen B."/>
        </authorList>
    </citation>
    <scope>NUCLEOTIDE SEQUENCE [LARGE SCALE GENOMIC DNA]</scope>
    <source>
        <strain evidence="2 3">CHCC20162</strain>
    </source>
</reference>
<gene>
    <name evidence="2" type="ORF">C3744_05875</name>
</gene>
<evidence type="ECO:0000313" key="2">
    <source>
        <dbReference type="EMBL" id="RDZ18521.1"/>
    </source>
</evidence>
<feature type="domain" description="Saposin B type region 2" evidence="1">
    <location>
        <begin position="1"/>
        <end position="17"/>
    </location>
</feature>
<dbReference type="EMBL" id="PQWM01000006">
    <property type="protein sequence ID" value="RDZ18521.1"/>
    <property type="molecule type" value="Genomic_DNA"/>
</dbReference>
<name>A0A2B2Z7R5_PRIMG</name>
<protein>
    <recommendedName>
        <fullName evidence="1">Saposin B type region 2 domain-containing protein</fullName>
    </recommendedName>
</protein>
<dbReference type="AlphaFoldDB" id="A0A2B2Z7R5"/>
<sequence length="18" mass="2074">MVDNYIPSIIQLLLNQIS</sequence>
<accession>A0A2B2Z7R5</accession>
<proteinExistence type="predicted"/>
<organism evidence="2 3">
    <name type="scientific">Priestia megaterium</name>
    <name type="common">Bacillus megaterium</name>
    <dbReference type="NCBI Taxonomy" id="1404"/>
    <lineage>
        <taxon>Bacteria</taxon>
        <taxon>Bacillati</taxon>
        <taxon>Bacillota</taxon>
        <taxon>Bacilli</taxon>
        <taxon>Bacillales</taxon>
        <taxon>Bacillaceae</taxon>
        <taxon>Priestia</taxon>
    </lineage>
</organism>
<dbReference type="InterPro" id="IPR008138">
    <property type="entry name" value="SapB_2"/>
</dbReference>
<dbReference type="Pfam" id="PF03489">
    <property type="entry name" value="SapB_2"/>
    <property type="match status" value="1"/>
</dbReference>
<evidence type="ECO:0000259" key="1">
    <source>
        <dbReference type="Pfam" id="PF03489"/>
    </source>
</evidence>
<comment type="caution">
    <text evidence="2">The sequence shown here is derived from an EMBL/GenBank/DDBJ whole genome shotgun (WGS) entry which is preliminary data.</text>
</comment>
<dbReference type="Proteomes" id="UP000256519">
    <property type="component" value="Unassembled WGS sequence"/>
</dbReference>
<evidence type="ECO:0000313" key="3">
    <source>
        <dbReference type="Proteomes" id="UP000256519"/>
    </source>
</evidence>